<evidence type="ECO:0000256" key="2">
    <source>
        <dbReference type="ARBA" id="ARBA00022741"/>
    </source>
</evidence>
<evidence type="ECO:0000313" key="9">
    <source>
        <dbReference type="EMBL" id="KAL1792032.1"/>
    </source>
</evidence>
<dbReference type="PANTHER" id="PTHR11042">
    <property type="entry name" value="EUKARYOTIC TRANSLATION INITIATION FACTOR 2-ALPHA KINASE EIF2-ALPHA KINASE -RELATED"/>
    <property type="match status" value="1"/>
</dbReference>
<evidence type="ECO:0000256" key="3">
    <source>
        <dbReference type="ARBA" id="ARBA00022777"/>
    </source>
</evidence>
<keyword evidence="3" id="KW-0418">Kinase</keyword>
<evidence type="ECO:0000256" key="1">
    <source>
        <dbReference type="ARBA" id="ARBA00022679"/>
    </source>
</evidence>
<name>A0ABR3U7E8_9PLEO</name>
<accession>A0ABR3U7E8</accession>
<gene>
    <name evidence="9" type="ORF">ACET3X_009783</name>
</gene>
<dbReference type="InterPro" id="IPR008271">
    <property type="entry name" value="Ser/Thr_kinase_AS"/>
</dbReference>
<feature type="compositionally biased region" description="Polar residues" evidence="7">
    <location>
        <begin position="34"/>
        <end position="45"/>
    </location>
</feature>
<keyword evidence="2 6" id="KW-0547">Nucleotide-binding</keyword>
<dbReference type="Gene3D" id="1.10.510.10">
    <property type="entry name" value="Transferase(Phosphotransferase) domain 1"/>
    <property type="match status" value="1"/>
</dbReference>
<comment type="similarity">
    <text evidence="5">Belongs to the protein kinase superfamily. Ser/Thr protein kinase family. GCN2 subfamily.</text>
</comment>
<dbReference type="SUPFAM" id="SSF56112">
    <property type="entry name" value="Protein kinase-like (PK-like)"/>
    <property type="match status" value="1"/>
</dbReference>
<dbReference type="RefSeq" id="XP_069302616.1">
    <property type="nucleotide sequence ID" value="XM_069455936.1"/>
</dbReference>
<comment type="caution">
    <text evidence="9">The sequence shown here is derived from an EMBL/GenBank/DDBJ whole genome shotgun (WGS) entry which is preliminary data.</text>
</comment>
<sequence>MSMFRRPGDSSSSSSSETSDEESEYEEASESHQDSVLSRIQTLDSAASGRQPLQPHRPPLELRQNSAQNVRDLLLHSLLEERTIRQVAEQLGKDISDPEVQRLGRAAYKEIARQISNNVDDAYASDEMQGHRTTANQGIHRLTRSNLSKLAVIPEGSSQALVAHSGPGVYIPLPQQPSLGFDAISGISAPVQLQLRGYPHLQTDRYIREFAELEIVGKGGYGKVFKAKHKLDGSFYAVKRIPISPSKVARIQEHGPEELESMLEEVRSLARFDHNNIVRYHNAWLEFTTINTETAAVPEVTMLRDDHLLDDRPAFPSFSPGSGDLNSQLESLSVEDPFARTENSNSAGIIFEFSESEPQLNEMKSETIISSYKETLKQTRRTKRRGSQASQTTIATISSTKSRMSAVEDVDEEEEDDDVENIPRSHMPYSQEPLSEMSDSMISNSDAPRHLIQNQSLGPVLTLNVQMSLCETNLAAFLSSDQHSPNIQAVEQHCFHPCVSLELLDNIVSGVEYLHAQGVVHRDLKPANIFLSLSRARYPPYGSVDVSSCKSCPKRDCLHLTPRIGDFGLVAALSNSYTASDTFKPVGTEFYRPQASSGINEKLDIFALGVVAFEMVQKFSTRMERIAALAELRRGVFPSGFAQSLGDVGVNVQQLISDMVQGDEEKRLGCDDVRRDIGKLLHILKA</sequence>
<dbReference type="PROSITE" id="PS00107">
    <property type="entry name" value="PROTEIN_KINASE_ATP"/>
    <property type="match status" value="1"/>
</dbReference>
<keyword evidence="10" id="KW-1185">Reference proteome</keyword>
<dbReference type="InterPro" id="IPR011009">
    <property type="entry name" value="Kinase-like_dom_sf"/>
</dbReference>
<dbReference type="Pfam" id="PF00069">
    <property type="entry name" value="Pkinase"/>
    <property type="match status" value="2"/>
</dbReference>
<evidence type="ECO:0000313" key="10">
    <source>
        <dbReference type="Proteomes" id="UP001578633"/>
    </source>
</evidence>
<feature type="region of interest" description="Disordered" evidence="7">
    <location>
        <begin position="375"/>
        <end position="431"/>
    </location>
</feature>
<reference evidence="9 10" key="1">
    <citation type="submission" date="2024-09" db="EMBL/GenBank/DDBJ databases">
        <title>T2T genomes of carrot and Alternaria dauci and their utility for understanding host-pathogen interaction during carrot leaf blight disease.</title>
        <authorList>
            <person name="Liu W."/>
            <person name="Xu S."/>
            <person name="Ou C."/>
            <person name="Liu X."/>
            <person name="Zhuang F."/>
            <person name="Deng X.W."/>
        </authorList>
    </citation>
    <scope>NUCLEOTIDE SEQUENCE [LARGE SCALE GENOMIC DNA]</scope>
    <source>
        <strain evidence="9 10">A2016</strain>
    </source>
</reference>
<dbReference type="EMBL" id="JBHGVX010000010">
    <property type="protein sequence ID" value="KAL1792032.1"/>
    <property type="molecule type" value="Genomic_DNA"/>
</dbReference>
<dbReference type="PROSITE" id="PS50011">
    <property type="entry name" value="PROTEIN_KINASE_DOM"/>
    <property type="match status" value="1"/>
</dbReference>
<evidence type="ECO:0000256" key="4">
    <source>
        <dbReference type="ARBA" id="ARBA00022840"/>
    </source>
</evidence>
<keyword evidence="4 6" id="KW-0067">ATP-binding</keyword>
<feature type="compositionally biased region" description="Acidic residues" evidence="7">
    <location>
        <begin position="18"/>
        <end position="28"/>
    </location>
</feature>
<evidence type="ECO:0000256" key="5">
    <source>
        <dbReference type="ARBA" id="ARBA00037982"/>
    </source>
</evidence>
<dbReference type="SMART" id="SM00220">
    <property type="entry name" value="S_TKc"/>
    <property type="match status" value="1"/>
</dbReference>
<feature type="region of interest" description="Disordered" evidence="7">
    <location>
        <begin position="1"/>
        <end position="65"/>
    </location>
</feature>
<feature type="binding site" evidence="6">
    <location>
        <position position="239"/>
    </location>
    <ligand>
        <name>ATP</name>
        <dbReference type="ChEBI" id="CHEBI:30616"/>
    </ligand>
</feature>
<protein>
    <recommendedName>
        <fullName evidence="8">Protein kinase domain-containing protein</fullName>
    </recommendedName>
</protein>
<dbReference type="InterPro" id="IPR000719">
    <property type="entry name" value="Prot_kinase_dom"/>
</dbReference>
<evidence type="ECO:0000259" key="8">
    <source>
        <dbReference type="PROSITE" id="PS50011"/>
    </source>
</evidence>
<evidence type="ECO:0000256" key="7">
    <source>
        <dbReference type="SAM" id="MobiDB-lite"/>
    </source>
</evidence>
<dbReference type="Proteomes" id="UP001578633">
    <property type="component" value="Chromosome 10"/>
</dbReference>
<feature type="compositionally biased region" description="Acidic residues" evidence="7">
    <location>
        <begin position="408"/>
        <end position="420"/>
    </location>
</feature>
<feature type="compositionally biased region" description="Low complexity" evidence="7">
    <location>
        <begin position="387"/>
        <end position="400"/>
    </location>
</feature>
<keyword evidence="1" id="KW-0808">Transferase</keyword>
<feature type="domain" description="Protein kinase" evidence="8">
    <location>
        <begin position="210"/>
        <end position="685"/>
    </location>
</feature>
<dbReference type="PROSITE" id="PS00108">
    <property type="entry name" value="PROTEIN_KINASE_ST"/>
    <property type="match status" value="1"/>
</dbReference>
<evidence type="ECO:0000256" key="6">
    <source>
        <dbReference type="PROSITE-ProRule" id="PRU10141"/>
    </source>
</evidence>
<proteinExistence type="inferred from homology"/>
<dbReference type="InterPro" id="IPR050339">
    <property type="entry name" value="CC_SR_Kinase"/>
</dbReference>
<organism evidence="9 10">
    <name type="scientific">Alternaria dauci</name>
    <dbReference type="NCBI Taxonomy" id="48095"/>
    <lineage>
        <taxon>Eukaryota</taxon>
        <taxon>Fungi</taxon>
        <taxon>Dikarya</taxon>
        <taxon>Ascomycota</taxon>
        <taxon>Pezizomycotina</taxon>
        <taxon>Dothideomycetes</taxon>
        <taxon>Pleosporomycetidae</taxon>
        <taxon>Pleosporales</taxon>
        <taxon>Pleosporineae</taxon>
        <taxon>Pleosporaceae</taxon>
        <taxon>Alternaria</taxon>
        <taxon>Alternaria sect. Porri</taxon>
    </lineage>
</organism>
<dbReference type="Gene3D" id="3.30.200.20">
    <property type="entry name" value="Phosphorylase Kinase, domain 1"/>
    <property type="match status" value="1"/>
</dbReference>
<dbReference type="InterPro" id="IPR017441">
    <property type="entry name" value="Protein_kinase_ATP_BS"/>
</dbReference>
<dbReference type="PANTHER" id="PTHR11042:SF187">
    <property type="entry name" value="EUKARYOTIC TRANSLATION INITIATION FACTOR 2-ALPHA KINASE 2"/>
    <property type="match status" value="1"/>
</dbReference>
<dbReference type="GeneID" id="96090105"/>